<evidence type="ECO:0000256" key="1">
    <source>
        <dbReference type="SAM" id="SignalP"/>
    </source>
</evidence>
<dbReference type="RefSeq" id="WP_377124838.1">
    <property type="nucleotide sequence ID" value="NZ_JBHUHN010000001.1"/>
</dbReference>
<comment type="caution">
    <text evidence="2">The sequence shown here is derived from an EMBL/GenBank/DDBJ whole genome shotgun (WGS) entry which is preliminary data.</text>
</comment>
<evidence type="ECO:0000313" key="3">
    <source>
        <dbReference type="Proteomes" id="UP001597601"/>
    </source>
</evidence>
<dbReference type="EMBL" id="JBHUON010000006">
    <property type="protein sequence ID" value="MFD2864374.1"/>
    <property type="molecule type" value="Genomic_DNA"/>
</dbReference>
<proteinExistence type="predicted"/>
<keyword evidence="1" id="KW-0732">Signal</keyword>
<feature type="chain" id="PRO_5046637344" description="DUF4932 domain-containing protein" evidence="1">
    <location>
        <begin position="20"/>
        <end position="180"/>
    </location>
</feature>
<dbReference type="Proteomes" id="UP001597601">
    <property type="component" value="Unassembled WGS sequence"/>
</dbReference>
<accession>A0ABW5XPM0</accession>
<feature type="signal peptide" evidence="1">
    <location>
        <begin position="1"/>
        <end position="19"/>
    </location>
</feature>
<reference evidence="3" key="1">
    <citation type="journal article" date="2019" name="Int. J. Syst. Evol. Microbiol.">
        <title>The Global Catalogue of Microorganisms (GCM) 10K type strain sequencing project: providing services to taxonomists for standard genome sequencing and annotation.</title>
        <authorList>
            <consortium name="The Broad Institute Genomics Platform"/>
            <consortium name="The Broad Institute Genome Sequencing Center for Infectious Disease"/>
            <person name="Wu L."/>
            <person name="Ma J."/>
        </authorList>
    </citation>
    <scope>NUCLEOTIDE SEQUENCE [LARGE SCALE GENOMIC DNA]</scope>
    <source>
        <strain evidence="3">KCTC 52232</strain>
    </source>
</reference>
<gene>
    <name evidence="2" type="ORF">ACFSYC_06700</name>
</gene>
<name>A0ABW5XPM0_9SPHI</name>
<evidence type="ECO:0000313" key="2">
    <source>
        <dbReference type="EMBL" id="MFD2864374.1"/>
    </source>
</evidence>
<protein>
    <recommendedName>
        <fullName evidence="4">DUF4932 domain-containing protein</fullName>
    </recommendedName>
</protein>
<sequence length="180" mass="20277">MKKLVLIFLVAIGVNTAKAQCPINDILATKDPLAIAGLIVANTDCIKQTLTQSPEYTNTRVYIDYVYNTSAPWIYHTNLPKEKLFEEFYQKWSSSYPSVSAKLPDSKEFYDAVAAMVGTDRNYFAQKKATRVPLKYQQWLYVKGLKEKYGERNINILANAASKIANLPATNNYAALVSSY</sequence>
<organism evidence="2 3">
    <name type="scientific">Mucilaginibacter antarcticus</name>
    <dbReference type="NCBI Taxonomy" id="1855725"/>
    <lineage>
        <taxon>Bacteria</taxon>
        <taxon>Pseudomonadati</taxon>
        <taxon>Bacteroidota</taxon>
        <taxon>Sphingobacteriia</taxon>
        <taxon>Sphingobacteriales</taxon>
        <taxon>Sphingobacteriaceae</taxon>
        <taxon>Mucilaginibacter</taxon>
    </lineage>
</organism>
<evidence type="ECO:0008006" key="4">
    <source>
        <dbReference type="Google" id="ProtNLM"/>
    </source>
</evidence>
<keyword evidence="3" id="KW-1185">Reference proteome</keyword>